<reference evidence="1 2" key="1">
    <citation type="submission" date="2023-10" db="EMBL/GenBank/DDBJ databases">
        <title>Genomes of two closely related lineages of the louse Polyplax serrata with different host specificities.</title>
        <authorList>
            <person name="Martinu J."/>
            <person name="Tarabai H."/>
            <person name="Stefka J."/>
            <person name="Hypsa V."/>
        </authorList>
    </citation>
    <scope>NUCLEOTIDE SEQUENCE [LARGE SCALE GENOMIC DNA]</scope>
    <source>
        <strain evidence="1">HR10_N</strain>
    </source>
</reference>
<organism evidence="1 2">
    <name type="scientific">Polyplax serrata</name>
    <name type="common">Common mouse louse</name>
    <dbReference type="NCBI Taxonomy" id="468196"/>
    <lineage>
        <taxon>Eukaryota</taxon>
        <taxon>Metazoa</taxon>
        <taxon>Ecdysozoa</taxon>
        <taxon>Arthropoda</taxon>
        <taxon>Hexapoda</taxon>
        <taxon>Insecta</taxon>
        <taxon>Pterygota</taxon>
        <taxon>Neoptera</taxon>
        <taxon>Paraneoptera</taxon>
        <taxon>Psocodea</taxon>
        <taxon>Troctomorpha</taxon>
        <taxon>Phthiraptera</taxon>
        <taxon>Anoplura</taxon>
        <taxon>Polyplacidae</taxon>
        <taxon>Polyplax</taxon>
    </lineage>
</organism>
<evidence type="ECO:0000313" key="2">
    <source>
        <dbReference type="Proteomes" id="UP001372834"/>
    </source>
</evidence>
<dbReference type="AlphaFoldDB" id="A0AAN8PAB6"/>
<accession>A0AAN8PAB6</accession>
<sequence>MSDRNKGSLEFSSVLMKKLVQNLTIGHLDWVVVLTLEEQKKSFTKEREKDPDSLGPLTQKRELHTVQMEAILAAGAAG</sequence>
<comment type="caution">
    <text evidence="1">The sequence shown here is derived from an EMBL/GenBank/DDBJ whole genome shotgun (WGS) entry which is preliminary data.</text>
</comment>
<gene>
    <name evidence="1" type="ORF">RUM43_005935</name>
</gene>
<evidence type="ECO:0000313" key="1">
    <source>
        <dbReference type="EMBL" id="KAK6625636.1"/>
    </source>
</evidence>
<proteinExistence type="predicted"/>
<name>A0AAN8PAB6_POLSC</name>
<dbReference type="EMBL" id="JAWJWE010000037">
    <property type="protein sequence ID" value="KAK6625636.1"/>
    <property type="molecule type" value="Genomic_DNA"/>
</dbReference>
<dbReference type="Proteomes" id="UP001372834">
    <property type="component" value="Unassembled WGS sequence"/>
</dbReference>
<protein>
    <submittedName>
        <fullName evidence="1">Uncharacterized protein</fullName>
    </submittedName>
</protein>